<evidence type="ECO:0000313" key="2">
    <source>
        <dbReference type="EMBL" id="CEP64144.1"/>
    </source>
</evidence>
<dbReference type="Pfam" id="PF22575">
    <property type="entry name" value="Vir1p"/>
    <property type="match status" value="3"/>
</dbReference>
<dbReference type="Proteomes" id="UP000054304">
    <property type="component" value="Unassembled WGS sequence"/>
</dbReference>
<name>A0A0C7N1V2_9SACH</name>
<dbReference type="AlphaFoldDB" id="A0A0C7N1V2"/>
<feature type="compositionally biased region" description="Polar residues" evidence="1">
    <location>
        <begin position="666"/>
        <end position="682"/>
    </location>
</feature>
<dbReference type="InterPro" id="IPR054776">
    <property type="entry name" value="VIR1_yeast"/>
</dbReference>
<accession>A0A0C7N1V2</accession>
<dbReference type="GO" id="GO:0051321">
    <property type="term" value="P:meiotic cell cycle"/>
    <property type="evidence" value="ECO:0007669"/>
    <property type="project" value="InterPro"/>
</dbReference>
<dbReference type="EMBL" id="LN736369">
    <property type="protein sequence ID" value="CEP64144.1"/>
    <property type="molecule type" value="Genomic_DNA"/>
</dbReference>
<feature type="region of interest" description="Disordered" evidence="1">
    <location>
        <begin position="666"/>
        <end position="701"/>
    </location>
</feature>
<evidence type="ECO:0000313" key="3">
    <source>
        <dbReference type="Proteomes" id="UP000054304"/>
    </source>
</evidence>
<dbReference type="GO" id="GO:0045944">
    <property type="term" value="P:positive regulation of transcription by RNA polymerase II"/>
    <property type="evidence" value="ECO:0007669"/>
    <property type="project" value="InterPro"/>
</dbReference>
<sequence length="801" mass="89562">MEAKKKPAKTGPLVPTLKSVDYGVFKLGCCRVSKGDEWELIERFVNGVLALNNDQHVTSDEDSSVDPLTALLELLVSQQDHRDICADLLAAAFAGCAVHKDLKSLAHQFACSIAESHTLGSLLRELCGTVNLAPDYKPGVYSVVAKLNLFEHPKTSILRSLNMALGSVLRTVWVPLWSYETLPDLYSCVLSQNLLLATTQEHKLDFIIASREHDVLRWHELKDRKTTSLNFFLLRVARRAIQCRNYVSNSFAEFSHKILSQAIGNECFMKVENSNVFTLSVFMEIVDHPDLNFLEEPHLTFLLNCALRQTRNLCENGQIETLHMELGTMGSTLSLFGLANILQYILARFLVDTGNLMFSAPQFSSDKRNWALRQSPYELPRFFDQVVPDIPPISRASFGFDKRDSELPLQMSKFSDIILSILESLNHAVFINRKLLMFYGREGIDLSLDFRGISQEKHINLSQVVGTKSKSEIFELFFVAITSVLLLSRQLHEGVYFWTLMDEQEAEVQSRIMTPNALNCFEALVSTLDGASLYEFIGFSNRISLIDLNMHAVSMQVLSHILFESALNVLQGSTPTKKLILDALYNHIILWNDGTDTYGRFMTEIFKTEVLPVAAVSFSVSGFLNIMFPRDSAQALPMESASPLFKTGDSTEFRKNYQTAKYNAHANSFVPSSRPQHVNTEGENAMPQGEHSHPSSRPAEIFQPSNSAVEGFNLHSSFSTGRQQLTNANEHGTTFSGTAPRSLSNLNSWSPNCFSQGPLSSPETGPAVSTGKNYILGGHNRAANNSRAQSVHVDRFNYIQQ</sequence>
<protein>
    <submittedName>
        <fullName evidence="2">LALA0S10e03444g1_1</fullName>
    </submittedName>
</protein>
<dbReference type="RefSeq" id="XP_022630354.1">
    <property type="nucleotide sequence ID" value="XM_022775492.1"/>
</dbReference>
<dbReference type="HOGENOM" id="CLU_360944_0_0_1"/>
<proteinExistence type="predicted"/>
<organism evidence="2 3">
    <name type="scientific">Lachancea lanzarotensis</name>
    <dbReference type="NCBI Taxonomy" id="1245769"/>
    <lineage>
        <taxon>Eukaryota</taxon>
        <taxon>Fungi</taxon>
        <taxon>Dikarya</taxon>
        <taxon>Ascomycota</taxon>
        <taxon>Saccharomycotina</taxon>
        <taxon>Saccharomycetes</taxon>
        <taxon>Saccharomycetales</taxon>
        <taxon>Saccharomycetaceae</taxon>
        <taxon>Lachancea</taxon>
    </lineage>
</organism>
<keyword evidence="3" id="KW-1185">Reference proteome</keyword>
<reference evidence="2 3" key="1">
    <citation type="submission" date="2014-12" db="EMBL/GenBank/DDBJ databases">
        <authorList>
            <person name="Neuveglise Cecile"/>
        </authorList>
    </citation>
    <scope>NUCLEOTIDE SEQUENCE [LARGE SCALE GENOMIC DNA]</scope>
    <source>
        <strain evidence="2 3">CBS 12615</strain>
    </source>
</reference>
<gene>
    <name evidence="2" type="ORF">LALA0_S10e03444g</name>
</gene>
<evidence type="ECO:0000256" key="1">
    <source>
        <dbReference type="SAM" id="MobiDB-lite"/>
    </source>
</evidence>
<dbReference type="OrthoDB" id="4069217at2759"/>
<dbReference type="GeneID" id="34687685"/>
<dbReference type="STRING" id="1245769.A0A0C7N1V2"/>